<evidence type="ECO:0000256" key="4">
    <source>
        <dbReference type="ARBA" id="ARBA00022553"/>
    </source>
</evidence>
<feature type="region of interest" description="Disordered" evidence="13">
    <location>
        <begin position="664"/>
        <end position="695"/>
    </location>
</feature>
<proteinExistence type="inferred from homology"/>
<dbReference type="OrthoDB" id="1854502at2759"/>
<evidence type="ECO:0000256" key="3">
    <source>
        <dbReference type="ARBA" id="ARBA00022448"/>
    </source>
</evidence>
<protein>
    <submittedName>
        <fullName evidence="15">K7_Swh1p</fullName>
    </submittedName>
</protein>
<evidence type="ECO:0000313" key="16">
    <source>
        <dbReference type="Proteomes" id="UP000001608"/>
    </source>
</evidence>
<keyword evidence="5" id="KW-0677">Repeat</keyword>
<dbReference type="InterPro" id="IPR011993">
    <property type="entry name" value="PH-like_dom_sf"/>
</dbReference>
<dbReference type="GO" id="GO:0005829">
    <property type="term" value="C:cytosol"/>
    <property type="evidence" value="ECO:0007669"/>
    <property type="project" value="TreeGrafter"/>
</dbReference>
<dbReference type="GO" id="GO:0005789">
    <property type="term" value="C:endoplasmic reticulum membrane"/>
    <property type="evidence" value="ECO:0007669"/>
    <property type="project" value="UniProtKB-SubCell"/>
</dbReference>
<keyword evidence="10" id="KW-0472">Membrane</keyword>
<keyword evidence="6" id="KW-0256">Endoplasmic reticulum</keyword>
<dbReference type="Pfam" id="PF13637">
    <property type="entry name" value="Ank_4"/>
    <property type="match status" value="1"/>
</dbReference>
<dbReference type="FunFam" id="2.30.29.30:FF:000061">
    <property type="entry name" value="Oxysterol binding protein 1"/>
    <property type="match status" value="1"/>
</dbReference>
<dbReference type="InterPro" id="IPR036770">
    <property type="entry name" value="Ankyrin_rpt-contain_sf"/>
</dbReference>
<evidence type="ECO:0000256" key="11">
    <source>
        <dbReference type="PROSITE-ProRule" id="PRU00023"/>
    </source>
</evidence>
<dbReference type="Pfam" id="PF01237">
    <property type="entry name" value="Oxysterol_BP"/>
    <property type="match status" value="1"/>
</dbReference>
<keyword evidence="3" id="KW-0813">Transport</keyword>
<evidence type="ECO:0000256" key="6">
    <source>
        <dbReference type="ARBA" id="ARBA00022824"/>
    </source>
</evidence>
<reference evidence="15 16" key="1">
    <citation type="journal article" date="2011" name="DNA Res.">
        <title>Whole-genome sequencing of sake yeast Saccharomyces cerevisiae Kyokai no. 7.</title>
        <authorList>
            <person name="Akao T."/>
            <person name="Yashiro I."/>
            <person name="Hosoyama A."/>
            <person name="Kitagaki H."/>
            <person name="Horikawa H."/>
            <person name="Watanabe D."/>
            <person name="Akada R."/>
            <person name="Ando Y."/>
            <person name="Harashima S."/>
            <person name="Inoue T."/>
            <person name="Inoue Y."/>
            <person name="Kajiwara S."/>
            <person name="Kitamoto K."/>
            <person name="Kitamoto N."/>
            <person name="Kobayashi O."/>
            <person name="Kuhara S."/>
            <person name="Masubuchi T."/>
            <person name="Mizoguchi H."/>
            <person name="Nakao Y."/>
            <person name="Nakazato A."/>
            <person name="Namise M."/>
            <person name="Oba T."/>
            <person name="Ogata T."/>
            <person name="Ohta A."/>
            <person name="Sato M."/>
            <person name="Shibasaki S."/>
            <person name="Takatsume Y."/>
            <person name="Tanimoto S."/>
            <person name="Tsuboi H."/>
            <person name="Nishimura A."/>
            <person name="Yoda K."/>
            <person name="Ishikawa T."/>
            <person name="Iwashita K."/>
            <person name="Fujita N."/>
            <person name="Shimoi H."/>
        </authorList>
    </citation>
    <scope>NUCLEOTIDE SEQUENCE [LARGE SCALE GENOMIC DNA]</scope>
    <source>
        <strain evidence="16">Kyokai no. 7 / NBRC 101557</strain>
    </source>
</reference>
<keyword evidence="7 11" id="KW-0040">ANK repeat</keyword>
<evidence type="ECO:0000256" key="5">
    <source>
        <dbReference type="ARBA" id="ARBA00022737"/>
    </source>
</evidence>
<dbReference type="GO" id="GO:0005635">
    <property type="term" value="C:nuclear envelope"/>
    <property type="evidence" value="ECO:0007669"/>
    <property type="project" value="TreeGrafter"/>
</dbReference>
<dbReference type="PANTHER" id="PTHR10972">
    <property type="entry name" value="OXYSTEROL-BINDING PROTEIN-RELATED"/>
    <property type="match status" value="1"/>
</dbReference>
<dbReference type="FunFam" id="2.40.160.120:FF:000001">
    <property type="entry name" value="Oxysterol-binding protein"/>
    <property type="match status" value="1"/>
</dbReference>
<dbReference type="GO" id="GO:0034727">
    <property type="term" value="P:piecemeal microautophagy of the nucleus"/>
    <property type="evidence" value="ECO:0007669"/>
    <property type="project" value="UniProtKB-ARBA"/>
</dbReference>
<comment type="subcellular location">
    <subcellularLocation>
        <location evidence="1">Endoplasmic reticulum membrane</location>
    </subcellularLocation>
</comment>
<evidence type="ECO:0000259" key="14">
    <source>
        <dbReference type="PROSITE" id="PS50003"/>
    </source>
</evidence>
<comment type="caution">
    <text evidence="15">The sequence shown here is derived from an EMBL/GenBank/DDBJ whole genome shotgun (WGS) entry which is preliminary data.</text>
</comment>
<dbReference type="CDD" id="cd13292">
    <property type="entry name" value="PH_Osh1p_Osh2p_yeast"/>
    <property type="match status" value="1"/>
</dbReference>
<dbReference type="InterPro" id="IPR002110">
    <property type="entry name" value="Ankyrin_rpt"/>
</dbReference>
<evidence type="ECO:0000256" key="12">
    <source>
        <dbReference type="RuleBase" id="RU003844"/>
    </source>
</evidence>
<feature type="compositionally biased region" description="Polar residues" evidence="13">
    <location>
        <begin position="424"/>
        <end position="433"/>
    </location>
</feature>
<dbReference type="PROSITE" id="PS50297">
    <property type="entry name" value="ANK_REP_REGION"/>
    <property type="match status" value="1"/>
</dbReference>
<dbReference type="Gene3D" id="2.40.160.120">
    <property type="match status" value="1"/>
</dbReference>
<dbReference type="Gene3D" id="3.30.70.3490">
    <property type="match status" value="1"/>
</dbReference>
<evidence type="ECO:0000256" key="13">
    <source>
        <dbReference type="SAM" id="MobiDB-lite"/>
    </source>
</evidence>
<dbReference type="SMART" id="SM00248">
    <property type="entry name" value="ANK"/>
    <property type="match status" value="2"/>
</dbReference>
<feature type="repeat" description="ANK" evidence="11">
    <location>
        <begin position="196"/>
        <end position="228"/>
    </location>
</feature>
<feature type="compositionally biased region" description="Polar residues" evidence="13">
    <location>
        <begin position="735"/>
        <end position="744"/>
    </location>
</feature>
<feature type="region of interest" description="Disordered" evidence="13">
    <location>
        <begin position="723"/>
        <end position="758"/>
    </location>
</feature>
<evidence type="ECO:0000256" key="1">
    <source>
        <dbReference type="ARBA" id="ARBA00004586"/>
    </source>
</evidence>
<feature type="compositionally biased region" description="Acidic residues" evidence="13">
    <location>
        <begin position="465"/>
        <end position="476"/>
    </location>
</feature>
<dbReference type="Proteomes" id="UP000001608">
    <property type="component" value="Chromosome 1"/>
</dbReference>
<evidence type="ECO:0000256" key="10">
    <source>
        <dbReference type="ARBA" id="ARBA00023136"/>
    </source>
</evidence>
<dbReference type="HOGENOM" id="CLU_001040_1_1_1"/>
<dbReference type="GO" id="GO:0030011">
    <property type="term" value="P:maintenance of cell polarity"/>
    <property type="evidence" value="ECO:0007669"/>
    <property type="project" value="TreeGrafter"/>
</dbReference>
<keyword evidence="9" id="KW-0446">Lipid-binding</keyword>
<evidence type="ECO:0000313" key="15">
    <source>
        <dbReference type="EMBL" id="GAA21443.1"/>
    </source>
</evidence>
<keyword evidence="8" id="KW-0445">Lipid transport</keyword>
<dbReference type="InterPro" id="IPR018494">
    <property type="entry name" value="Oxysterol-bd_CS"/>
</dbReference>
<dbReference type="InterPro" id="IPR037239">
    <property type="entry name" value="OSBP_sf"/>
</dbReference>
<feature type="compositionally biased region" description="Acidic residues" evidence="13">
    <location>
        <begin position="517"/>
        <end position="532"/>
    </location>
</feature>
<dbReference type="GO" id="GO:0097038">
    <property type="term" value="C:perinuclear endoplasmic reticulum"/>
    <property type="evidence" value="ECO:0007669"/>
    <property type="project" value="TreeGrafter"/>
</dbReference>
<dbReference type="InterPro" id="IPR001849">
    <property type="entry name" value="PH_domain"/>
</dbReference>
<sequence>MEQPDLSSVAISKPLLKLKLLDALRQGSFPNLQDLLKKQFQPLDDPNVQQVLHLMLHYAVQVAPMAVIKEIVHHWVSTTNTTFLNIHLDLNERDSNGNTPLHIAAYQSRGDIVAFLLDQPTINDCVLNNSHLQAIEMCKNLNIAQMMQVKRSTYVAETAQEFRTAFNNRDFGHLESILSSPRNAELLDINGMDPETGDTVLHEFVKKRDVIMCRWLLEHGADPFKRDRKGKLPIELVRKVNENYTATNTKIAIDIELKKLLERATREQSVIDVTNNNLHEAPTYKGYLKKWTNFAQGYKLRWFILSSDGKLSYYIDQADTKNACRGSLNMSSCSLHLDSSEKLKFEIIGGNNGVIRWHLKGNHPIETNRWVWAIQGAIRYAKDREILLHNGPYSPSLALSHGLSSKVSNKENLHATSKRLTKSPHLSKSTLTQNDHDNDDDSTNNNNNKSNNDYDDNNNNNNNNNDDDDYDDDDDESRPLIEPLPLISSRSQSLSEIASGPHSRKSTVSSTRAADIPSDDEGYSEDDSDDDGNSSYTMENGGENDGDEDLNAIYGPYIQKLHMLQRSISIELASLNELLQDKQQHDEYWNTVNTSIETVSEFFDKLNRLTSQREKRMIAQMTKQRDVNNVWIQSVKDLEMELVDKDEKLVALDKERKNLKKMLQKKLNNQPQVETEANEESDDANSMIKGSQESTNTLEEIVKFIEATKESDEDSDADEFFDAEEAASDKKTNDSENLTTSKETPANAKPQEEAPEDESLIVISSPQVEKKNQLLKEGSFVGYEDPVRTKLALDEDNRPKIGLWSVLKSMVGQDLTKLTLPVSFNEPTSLLQRVSEDIEYSHILDQAATFEDSSLRMLYVAAFTASMYASTTNRVSKPFNPLLGETFEYARTDGQYRFFTEQVSHHPPISATWTESPKWDFYGECNVDSSFNGRTFAVQHLGLWYITIRPDHNISVPEETYSWKKPNNTVIGILMGKPQVDNSGDVKVTNHTTGDYCMLHYKAHGWTSAGAYEVRGEVFNKDGKKLWVLGGHWNDSIYGKKVTARGGELTLDRIKTANSATGGPKLDGSKFLIWKANERPSVPFNLTSFALTLNALPPHLVPYLAPTDSRLRPDQRAMENGEYDKAAAEKHRVEVKQRAAKKEREQKGEEYRPKWFVQEEHPVTKSLYWKFNGEYWNKRKNHDFKDCADIF</sequence>
<dbReference type="InterPro" id="IPR000648">
    <property type="entry name" value="Oxysterol-bd"/>
</dbReference>
<dbReference type="Pfam" id="PF00169">
    <property type="entry name" value="PH"/>
    <property type="match status" value="1"/>
</dbReference>
<dbReference type="FunFam" id="1.25.40.20:FF:000436">
    <property type="entry name" value="Swh1p"/>
    <property type="match status" value="1"/>
</dbReference>
<evidence type="ECO:0000256" key="8">
    <source>
        <dbReference type="ARBA" id="ARBA00023055"/>
    </source>
</evidence>
<dbReference type="AlphaFoldDB" id="G2W8Q0"/>
<dbReference type="GO" id="GO:0005886">
    <property type="term" value="C:plasma membrane"/>
    <property type="evidence" value="ECO:0007669"/>
    <property type="project" value="TreeGrafter"/>
</dbReference>
<dbReference type="SUPFAM" id="SSF50729">
    <property type="entry name" value="PH domain-like"/>
    <property type="match status" value="1"/>
</dbReference>
<feature type="compositionally biased region" description="Low complexity" evidence="13">
    <location>
        <begin position="443"/>
        <end position="464"/>
    </location>
</feature>
<keyword evidence="4" id="KW-0597">Phosphoprotein</keyword>
<gene>
    <name evidence="15" type="primary">K7_SWH1</name>
    <name evidence="15" type="ORF">SYK7_001351</name>
</gene>
<dbReference type="GO" id="GO:0006897">
    <property type="term" value="P:endocytosis"/>
    <property type="evidence" value="ECO:0007669"/>
    <property type="project" value="UniProtKB-ARBA"/>
</dbReference>
<dbReference type="PANTHER" id="PTHR10972:SF205">
    <property type="entry name" value="OXYSTEROL-BINDING PROTEIN 1"/>
    <property type="match status" value="1"/>
</dbReference>
<dbReference type="SUPFAM" id="SSF48403">
    <property type="entry name" value="Ankyrin repeat"/>
    <property type="match status" value="1"/>
</dbReference>
<dbReference type="PROSITE" id="PS50003">
    <property type="entry name" value="PH_DOMAIN"/>
    <property type="match status" value="1"/>
</dbReference>
<accession>G2W8Q0</accession>
<dbReference type="SUPFAM" id="SSF144000">
    <property type="entry name" value="Oxysterol-binding protein-like"/>
    <property type="match status" value="1"/>
</dbReference>
<dbReference type="SMART" id="SM00233">
    <property type="entry name" value="PH"/>
    <property type="match status" value="1"/>
</dbReference>
<dbReference type="GO" id="GO:0120015">
    <property type="term" value="F:sterol transfer activity"/>
    <property type="evidence" value="ECO:0007669"/>
    <property type="project" value="UniProtKB-ARBA"/>
</dbReference>
<dbReference type="GO" id="GO:0032934">
    <property type="term" value="F:sterol binding"/>
    <property type="evidence" value="ECO:0007669"/>
    <property type="project" value="TreeGrafter"/>
</dbReference>
<feature type="region of interest" description="Disordered" evidence="13">
    <location>
        <begin position="415"/>
        <end position="549"/>
    </location>
</feature>
<evidence type="ECO:0000256" key="2">
    <source>
        <dbReference type="ARBA" id="ARBA00008842"/>
    </source>
</evidence>
<evidence type="ECO:0000256" key="7">
    <source>
        <dbReference type="ARBA" id="ARBA00023043"/>
    </source>
</evidence>
<feature type="domain" description="PH" evidence="14">
    <location>
        <begin position="281"/>
        <end position="379"/>
    </location>
</feature>
<dbReference type="FunFam" id="3.30.70.3490:FF:000010">
    <property type="entry name" value="Oxysterol binding protein (Osh1)"/>
    <property type="match status" value="1"/>
</dbReference>
<evidence type="ECO:0000256" key="9">
    <source>
        <dbReference type="ARBA" id="ARBA00023121"/>
    </source>
</evidence>
<name>G2W8Q0_YEASK</name>
<dbReference type="PROSITE" id="PS01013">
    <property type="entry name" value="OSBP"/>
    <property type="match status" value="1"/>
</dbReference>
<dbReference type="Gene3D" id="1.25.40.20">
    <property type="entry name" value="Ankyrin repeat-containing domain"/>
    <property type="match status" value="2"/>
</dbReference>
<feature type="repeat" description="ANK" evidence="11">
    <location>
        <begin position="96"/>
        <end position="118"/>
    </location>
</feature>
<comment type="similarity">
    <text evidence="2 12">Belongs to the OSBP family.</text>
</comment>
<dbReference type="FunFam" id="1.25.40.20:FF:000308">
    <property type="entry name" value="Oxysterol-binding family protein"/>
    <property type="match status" value="1"/>
</dbReference>
<dbReference type="Pfam" id="PF00023">
    <property type="entry name" value="Ank"/>
    <property type="match status" value="1"/>
</dbReference>
<dbReference type="Gene3D" id="2.30.29.30">
    <property type="entry name" value="Pleckstrin-homology domain (PH domain)/Phosphotyrosine-binding domain (PTB)"/>
    <property type="match status" value="1"/>
</dbReference>
<organism evidence="15 16">
    <name type="scientific">Saccharomyces cerevisiae (strain Kyokai no. 7 / NBRC 101557)</name>
    <name type="common">Baker's yeast</name>
    <dbReference type="NCBI Taxonomy" id="721032"/>
    <lineage>
        <taxon>Eukaryota</taxon>
        <taxon>Fungi</taxon>
        <taxon>Dikarya</taxon>
        <taxon>Ascomycota</taxon>
        <taxon>Saccharomycotina</taxon>
        <taxon>Saccharomycetes</taxon>
        <taxon>Saccharomycetales</taxon>
        <taxon>Saccharomycetaceae</taxon>
        <taxon>Saccharomyces</taxon>
    </lineage>
</organism>
<dbReference type="EMBL" id="DG000037">
    <property type="protein sequence ID" value="GAA21443.1"/>
    <property type="molecule type" value="Genomic_DNA"/>
</dbReference>
<dbReference type="GO" id="GO:0006887">
    <property type="term" value="P:exocytosis"/>
    <property type="evidence" value="ECO:0007669"/>
    <property type="project" value="TreeGrafter"/>
</dbReference>
<dbReference type="PROSITE" id="PS50088">
    <property type="entry name" value="ANK_REPEAT"/>
    <property type="match status" value="2"/>
</dbReference>